<dbReference type="STRING" id="42253.NITMOv2_3142"/>
<evidence type="ECO:0000313" key="3">
    <source>
        <dbReference type="Proteomes" id="UP000069205"/>
    </source>
</evidence>
<feature type="domain" description="SpoVT-AbrB" evidence="1">
    <location>
        <begin position="6"/>
        <end position="51"/>
    </location>
</feature>
<dbReference type="EMBL" id="CP011801">
    <property type="protein sequence ID" value="ALA59541.1"/>
    <property type="molecule type" value="Genomic_DNA"/>
</dbReference>
<name>A0A0K2GF10_NITMO</name>
<dbReference type="RefSeq" id="WP_053380533.1">
    <property type="nucleotide sequence ID" value="NZ_CP011801.1"/>
</dbReference>
<dbReference type="SUPFAM" id="SSF89447">
    <property type="entry name" value="AbrB/MazE/MraZ-like"/>
    <property type="match status" value="1"/>
</dbReference>
<dbReference type="InterPro" id="IPR007159">
    <property type="entry name" value="SpoVT-AbrB_dom"/>
</dbReference>
<keyword evidence="3" id="KW-1185">Reference proteome</keyword>
<reference evidence="2 3" key="1">
    <citation type="journal article" date="2015" name="Proc. Natl. Acad. Sci. U.S.A.">
        <title>Expanded metabolic versatility of ubiquitous nitrite-oxidizing bacteria from the genus Nitrospira.</title>
        <authorList>
            <person name="Koch H."/>
            <person name="Lucker S."/>
            <person name="Albertsen M."/>
            <person name="Kitzinger K."/>
            <person name="Herbold C."/>
            <person name="Spieck E."/>
            <person name="Nielsen P.H."/>
            <person name="Wagner M."/>
            <person name="Daims H."/>
        </authorList>
    </citation>
    <scope>NUCLEOTIDE SEQUENCE [LARGE SCALE GENOMIC DNA]</scope>
    <source>
        <strain evidence="2 3">NSP M-1</strain>
    </source>
</reference>
<sequence length="98" mass="10807">MATETSKVGKRGTVVIPASLRRRYGIKEGSLVIAEERAEGVLIRPAAALPVEIYSPERRAEFLLSNAVDAEDYERARKAVRKLGLDPDTISHYNPTKA</sequence>
<dbReference type="GO" id="GO:0003677">
    <property type="term" value="F:DNA binding"/>
    <property type="evidence" value="ECO:0007669"/>
    <property type="project" value="InterPro"/>
</dbReference>
<dbReference type="NCBIfam" id="TIGR01439">
    <property type="entry name" value="lp_hng_hel_AbrB"/>
    <property type="match status" value="1"/>
</dbReference>
<dbReference type="PATRIC" id="fig|42253.5.peg.3095"/>
<dbReference type="OrthoDB" id="9811597at2"/>
<dbReference type="AlphaFoldDB" id="A0A0K2GF10"/>
<gene>
    <name evidence="2" type="ORF">NITMOv2_3142</name>
</gene>
<evidence type="ECO:0000313" key="2">
    <source>
        <dbReference type="EMBL" id="ALA59541.1"/>
    </source>
</evidence>
<dbReference type="Gene3D" id="2.10.260.10">
    <property type="match status" value="1"/>
</dbReference>
<dbReference type="SMART" id="SM00966">
    <property type="entry name" value="SpoVT_AbrB"/>
    <property type="match status" value="1"/>
</dbReference>
<accession>A0A0K2GF10</accession>
<proteinExistence type="predicted"/>
<organism evidence="2 3">
    <name type="scientific">Nitrospira moscoviensis</name>
    <dbReference type="NCBI Taxonomy" id="42253"/>
    <lineage>
        <taxon>Bacteria</taxon>
        <taxon>Pseudomonadati</taxon>
        <taxon>Nitrospirota</taxon>
        <taxon>Nitrospiria</taxon>
        <taxon>Nitrospirales</taxon>
        <taxon>Nitrospiraceae</taxon>
        <taxon>Nitrospira</taxon>
    </lineage>
</organism>
<evidence type="ECO:0000259" key="1">
    <source>
        <dbReference type="SMART" id="SM00966"/>
    </source>
</evidence>
<dbReference type="InterPro" id="IPR037914">
    <property type="entry name" value="SpoVT-AbrB_sf"/>
</dbReference>
<protein>
    <recommendedName>
        <fullName evidence="1">SpoVT-AbrB domain-containing protein</fullName>
    </recommendedName>
</protein>
<dbReference type="Pfam" id="PF04014">
    <property type="entry name" value="MazE_antitoxin"/>
    <property type="match status" value="1"/>
</dbReference>
<dbReference type="KEGG" id="nmv:NITMOv2_3142"/>
<dbReference type="Proteomes" id="UP000069205">
    <property type="component" value="Chromosome"/>
</dbReference>